<dbReference type="Gene3D" id="3.90.1570.10">
    <property type="entry name" value="tt1808, chain A"/>
    <property type="match status" value="1"/>
</dbReference>
<sequence length="190" mass="21512">MSAQSKLQLNEAAYLAQESIATEKSEFLNGEIFAMAGASRAHNQITSNLVVAIGSKLLDKPCSVYSSDMKVHTLSDGISKYSYPDVVATCGEEQFEDESTTVLLNPLLIIEVLSDSTEAYDRGLKFFNYQLIPALREYILVAQDYCRVEQYHRQADQQWAYSEFHSLEDVVTLRTLDCELKVADIYRRVF</sequence>
<organism evidence="2 3">
    <name type="scientific">Thiothrix eikelboomii</name>
    <dbReference type="NCBI Taxonomy" id="92487"/>
    <lineage>
        <taxon>Bacteria</taxon>
        <taxon>Pseudomonadati</taxon>
        <taxon>Pseudomonadota</taxon>
        <taxon>Gammaproteobacteria</taxon>
        <taxon>Thiotrichales</taxon>
        <taxon>Thiotrichaceae</taxon>
        <taxon>Thiothrix</taxon>
    </lineage>
</organism>
<dbReference type="EMBL" id="FUYB01000001">
    <property type="protein sequence ID" value="SKA67664.1"/>
    <property type="molecule type" value="Genomic_DNA"/>
</dbReference>
<dbReference type="CDD" id="cd06260">
    <property type="entry name" value="DUF820-like"/>
    <property type="match status" value="1"/>
</dbReference>
<proteinExistence type="predicted"/>
<dbReference type="AlphaFoldDB" id="A0A1T4VRP8"/>
<dbReference type="PANTHER" id="PTHR36558">
    <property type="entry name" value="GLR1098 PROTEIN"/>
    <property type="match status" value="1"/>
</dbReference>
<gene>
    <name evidence="2" type="ORF">SAMN02745130_00082</name>
</gene>
<evidence type="ECO:0000313" key="2">
    <source>
        <dbReference type="EMBL" id="SKA67664.1"/>
    </source>
</evidence>
<reference evidence="2 3" key="1">
    <citation type="submission" date="2017-02" db="EMBL/GenBank/DDBJ databases">
        <authorList>
            <person name="Peterson S.W."/>
        </authorList>
    </citation>
    <scope>NUCLEOTIDE SEQUENCE [LARGE SCALE GENOMIC DNA]</scope>
    <source>
        <strain evidence="2 3">ATCC 49788</strain>
    </source>
</reference>
<dbReference type="PANTHER" id="PTHR36558:SF1">
    <property type="entry name" value="RESTRICTION ENDONUCLEASE DOMAIN-CONTAINING PROTEIN-RELATED"/>
    <property type="match status" value="1"/>
</dbReference>
<keyword evidence="2" id="KW-0378">Hydrolase</keyword>
<dbReference type="InterPro" id="IPR012296">
    <property type="entry name" value="Nuclease_put_TT1808"/>
</dbReference>
<name>A0A1T4VRP8_9GAMM</name>
<dbReference type="SUPFAM" id="SSF52980">
    <property type="entry name" value="Restriction endonuclease-like"/>
    <property type="match status" value="1"/>
</dbReference>
<dbReference type="RefSeq" id="WP_078920602.1">
    <property type="nucleotide sequence ID" value="NZ_FUYB01000001.1"/>
</dbReference>
<evidence type="ECO:0000259" key="1">
    <source>
        <dbReference type="Pfam" id="PF05685"/>
    </source>
</evidence>
<keyword evidence="3" id="KW-1185">Reference proteome</keyword>
<dbReference type="GO" id="GO:0004519">
    <property type="term" value="F:endonuclease activity"/>
    <property type="evidence" value="ECO:0007669"/>
    <property type="project" value="UniProtKB-KW"/>
</dbReference>
<dbReference type="Pfam" id="PF05685">
    <property type="entry name" value="Uma2"/>
    <property type="match status" value="1"/>
</dbReference>
<dbReference type="InterPro" id="IPR011335">
    <property type="entry name" value="Restrct_endonuc-II-like"/>
</dbReference>
<evidence type="ECO:0000313" key="3">
    <source>
        <dbReference type="Proteomes" id="UP000190460"/>
    </source>
</evidence>
<keyword evidence="2" id="KW-0540">Nuclease</keyword>
<feature type="domain" description="Putative restriction endonuclease" evidence="1">
    <location>
        <begin position="18"/>
        <end position="180"/>
    </location>
</feature>
<dbReference type="InterPro" id="IPR008538">
    <property type="entry name" value="Uma2"/>
</dbReference>
<dbReference type="OrthoDB" id="26750at2"/>
<accession>A0A1T4VRP8</accession>
<keyword evidence="2" id="KW-0255">Endonuclease</keyword>
<dbReference type="STRING" id="92487.SAMN02745130_00082"/>
<dbReference type="Proteomes" id="UP000190460">
    <property type="component" value="Unassembled WGS sequence"/>
</dbReference>
<protein>
    <submittedName>
        <fullName evidence="2">Endonuclease, Uma2 family (Restriction endonuclease fold)</fullName>
    </submittedName>
</protein>